<dbReference type="GO" id="GO:0004842">
    <property type="term" value="F:ubiquitin-protein transferase activity"/>
    <property type="evidence" value="ECO:0007669"/>
    <property type="project" value="TreeGrafter"/>
</dbReference>
<dbReference type="PROSITE" id="PS50089">
    <property type="entry name" value="ZF_RING_2"/>
    <property type="match status" value="1"/>
</dbReference>
<feature type="domain" description="RING-type" evidence="7">
    <location>
        <begin position="298"/>
        <end position="332"/>
    </location>
</feature>
<proteinExistence type="predicted"/>
<dbReference type="CDD" id="cd16649">
    <property type="entry name" value="mRING-HC-C3HC5_CGRF1-like"/>
    <property type="match status" value="1"/>
</dbReference>
<feature type="coiled-coil region" evidence="5">
    <location>
        <begin position="194"/>
        <end position="242"/>
    </location>
</feature>
<dbReference type="EMBL" id="JAXQNO010000021">
    <property type="protein sequence ID" value="KAK4768915.1"/>
    <property type="molecule type" value="Genomic_DNA"/>
</dbReference>
<dbReference type="Proteomes" id="UP001346149">
    <property type="component" value="Unassembled WGS sequence"/>
</dbReference>
<sequence length="345" mass="38171">MAVQAQYPSNSLLNRKGQEGRIVMDCWFQQQPGGGGGGGGGGGEGRFLDHHHQRHVLFTSRGTEDTVTDTRKRGRGASDTIAATNPLTLKQQLQPSQLINLSLLHRNNPIPHHLVSTGLRLSSSKDHHQHQQSLLLPEPVSSISSLISHEDFAAHLKQQRDEMDQYLLLQGEQLRRILAEKRQRHLHALLSAAKVAMLRRLREKEEEVEKATRRNAELEAQAAQLRAEAQEWQAIARAEEAAAASLHARLQQAIIGGVHNRTPTEEEDGRCRGQDAEDAESIYEDPDRVAAVPPGLFCRSCRRKPSAVVLLPCRHLCLCTMCDGAVATCPVCLTGRVSSIEVYFS</sequence>
<evidence type="ECO:0000256" key="6">
    <source>
        <dbReference type="SAM" id="MobiDB-lite"/>
    </source>
</evidence>
<evidence type="ECO:0000256" key="2">
    <source>
        <dbReference type="ARBA" id="ARBA00022771"/>
    </source>
</evidence>
<keyword evidence="9" id="KW-1185">Reference proteome</keyword>
<name>A0AAN7KLQ2_TRANT</name>
<evidence type="ECO:0000256" key="3">
    <source>
        <dbReference type="ARBA" id="ARBA00022833"/>
    </source>
</evidence>
<feature type="compositionally biased region" description="Gly residues" evidence="6">
    <location>
        <begin position="32"/>
        <end position="45"/>
    </location>
</feature>
<feature type="region of interest" description="Disordered" evidence="6">
    <location>
        <begin position="28"/>
        <end position="80"/>
    </location>
</feature>
<accession>A0AAN7KLQ2</accession>
<evidence type="ECO:0000256" key="5">
    <source>
        <dbReference type="SAM" id="Coils"/>
    </source>
</evidence>
<evidence type="ECO:0000259" key="7">
    <source>
        <dbReference type="PROSITE" id="PS50089"/>
    </source>
</evidence>
<reference evidence="8 9" key="1">
    <citation type="journal article" date="2023" name="Hortic Res">
        <title>Pangenome of water caltrop reveals structural variations and asymmetric subgenome divergence after allopolyploidization.</title>
        <authorList>
            <person name="Zhang X."/>
            <person name="Chen Y."/>
            <person name="Wang L."/>
            <person name="Yuan Y."/>
            <person name="Fang M."/>
            <person name="Shi L."/>
            <person name="Lu R."/>
            <person name="Comes H.P."/>
            <person name="Ma Y."/>
            <person name="Chen Y."/>
            <person name="Huang G."/>
            <person name="Zhou Y."/>
            <person name="Zheng Z."/>
            <person name="Qiu Y."/>
        </authorList>
    </citation>
    <scope>NUCLEOTIDE SEQUENCE [LARGE SCALE GENOMIC DNA]</scope>
    <source>
        <strain evidence="8">F231</strain>
    </source>
</reference>
<gene>
    <name evidence="8" type="ORF">SAY86_027065</name>
</gene>
<evidence type="ECO:0000313" key="8">
    <source>
        <dbReference type="EMBL" id="KAK4768915.1"/>
    </source>
</evidence>
<dbReference type="InterPro" id="IPR013083">
    <property type="entry name" value="Znf_RING/FYVE/PHD"/>
</dbReference>
<keyword evidence="2 4" id="KW-0863">Zinc-finger</keyword>
<feature type="compositionally biased region" description="Basic and acidic residues" evidence="6">
    <location>
        <begin position="62"/>
        <end position="71"/>
    </location>
</feature>
<protein>
    <recommendedName>
        <fullName evidence="7">RING-type domain-containing protein</fullName>
    </recommendedName>
</protein>
<dbReference type="PIRSF" id="PIRSF036836">
    <property type="entry name" value="RNase_bind_SBP1"/>
    <property type="match status" value="1"/>
</dbReference>
<keyword evidence="5" id="KW-0175">Coiled coil</keyword>
<organism evidence="8 9">
    <name type="scientific">Trapa natans</name>
    <name type="common">Water chestnut</name>
    <dbReference type="NCBI Taxonomy" id="22666"/>
    <lineage>
        <taxon>Eukaryota</taxon>
        <taxon>Viridiplantae</taxon>
        <taxon>Streptophyta</taxon>
        <taxon>Embryophyta</taxon>
        <taxon>Tracheophyta</taxon>
        <taxon>Spermatophyta</taxon>
        <taxon>Magnoliopsida</taxon>
        <taxon>eudicotyledons</taxon>
        <taxon>Gunneridae</taxon>
        <taxon>Pentapetalae</taxon>
        <taxon>rosids</taxon>
        <taxon>malvids</taxon>
        <taxon>Myrtales</taxon>
        <taxon>Lythraceae</taxon>
        <taxon>Trapa</taxon>
    </lineage>
</organism>
<evidence type="ECO:0000256" key="4">
    <source>
        <dbReference type="PROSITE-ProRule" id="PRU00175"/>
    </source>
</evidence>
<comment type="caution">
    <text evidence="8">The sequence shown here is derived from an EMBL/GenBank/DDBJ whole genome shotgun (WGS) entry which is preliminary data.</text>
</comment>
<dbReference type="AlphaFoldDB" id="A0AAN7KLQ2"/>
<keyword evidence="1" id="KW-0479">Metal-binding</keyword>
<dbReference type="Gene3D" id="3.30.40.10">
    <property type="entry name" value="Zinc/RING finger domain, C3HC4 (zinc finger)"/>
    <property type="match status" value="1"/>
</dbReference>
<dbReference type="GO" id="GO:0008270">
    <property type="term" value="F:zinc ion binding"/>
    <property type="evidence" value="ECO:0007669"/>
    <property type="project" value="UniProtKB-KW"/>
</dbReference>
<dbReference type="InterPro" id="IPR001841">
    <property type="entry name" value="Znf_RING"/>
</dbReference>
<dbReference type="PANTHER" id="PTHR42647:SF5">
    <property type="entry name" value="SBP (S-RIBONUCLEASE BINDING PROTEIN) FAMILY PROTEIN"/>
    <property type="match status" value="1"/>
</dbReference>
<dbReference type="Pfam" id="PF13920">
    <property type="entry name" value="zf-C3HC4_3"/>
    <property type="match status" value="1"/>
</dbReference>
<evidence type="ECO:0000313" key="9">
    <source>
        <dbReference type="Proteomes" id="UP001346149"/>
    </source>
</evidence>
<keyword evidence="3" id="KW-0862">Zinc</keyword>
<dbReference type="PANTHER" id="PTHR42647">
    <property type="entry name" value="SBP (S-RIBONUCLEASE BINDING PROTEIN) FAMILY PROTEIN"/>
    <property type="match status" value="1"/>
</dbReference>
<evidence type="ECO:0000256" key="1">
    <source>
        <dbReference type="ARBA" id="ARBA00022723"/>
    </source>
</evidence>
<dbReference type="FunFam" id="3.30.40.10:FF:000239">
    <property type="entry name" value="probable BOI-related E3 ubiquitin-protein ligase 2"/>
    <property type="match status" value="1"/>
</dbReference>